<organism evidence="3 4">
    <name type="scientific">Ephemerocybe angulata</name>
    <dbReference type="NCBI Taxonomy" id="980116"/>
    <lineage>
        <taxon>Eukaryota</taxon>
        <taxon>Fungi</taxon>
        <taxon>Dikarya</taxon>
        <taxon>Basidiomycota</taxon>
        <taxon>Agaricomycotina</taxon>
        <taxon>Agaricomycetes</taxon>
        <taxon>Agaricomycetidae</taxon>
        <taxon>Agaricales</taxon>
        <taxon>Agaricineae</taxon>
        <taxon>Psathyrellaceae</taxon>
        <taxon>Ephemerocybe</taxon>
    </lineage>
</organism>
<name>A0A8H5C682_9AGAR</name>
<proteinExistence type="predicted"/>
<feature type="transmembrane region" description="Helical" evidence="2">
    <location>
        <begin position="30"/>
        <end position="53"/>
    </location>
</feature>
<protein>
    <submittedName>
        <fullName evidence="3">Uncharacterized protein</fullName>
    </submittedName>
</protein>
<feature type="transmembrane region" description="Helical" evidence="2">
    <location>
        <begin position="170"/>
        <end position="192"/>
    </location>
</feature>
<keyword evidence="2" id="KW-0472">Membrane</keyword>
<feature type="transmembrane region" description="Helical" evidence="2">
    <location>
        <begin position="204"/>
        <end position="229"/>
    </location>
</feature>
<keyword evidence="2" id="KW-1133">Transmembrane helix</keyword>
<dbReference type="OrthoDB" id="2921408at2759"/>
<reference evidence="3 4" key="1">
    <citation type="journal article" date="2020" name="ISME J.">
        <title>Uncovering the hidden diversity of litter-decomposition mechanisms in mushroom-forming fungi.</title>
        <authorList>
            <person name="Floudas D."/>
            <person name="Bentzer J."/>
            <person name="Ahren D."/>
            <person name="Johansson T."/>
            <person name="Persson P."/>
            <person name="Tunlid A."/>
        </authorList>
    </citation>
    <scope>NUCLEOTIDE SEQUENCE [LARGE SCALE GENOMIC DNA]</scope>
    <source>
        <strain evidence="3 4">CBS 175.51</strain>
    </source>
</reference>
<feature type="transmembrane region" description="Helical" evidence="2">
    <location>
        <begin position="336"/>
        <end position="355"/>
    </location>
</feature>
<keyword evidence="4" id="KW-1185">Reference proteome</keyword>
<feature type="transmembrane region" description="Helical" evidence="2">
    <location>
        <begin position="81"/>
        <end position="104"/>
    </location>
</feature>
<evidence type="ECO:0000256" key="2">
    <source>
        <dbReference type="SAM" id="Phobius"/>
    </source>
</evidence>
<keyword evidence="2" id="KW-0812">Transmembrane</keyword>
<feature type="transmembrane region" description="Helical" evidence="2">
    <location>
        <begin position="249"/>
        <end position="273"/>
    </location>
</feature>
<accession>A0A8H5C682</accession>
<comment type="caution">
    <text evidence="3">The sequence shown here is derived from an EMBL/GenBank/DDBJ whole genome shotgun (WGS) entry which is preliminary data.</text>
</comment>
<feature type="region of interest" description="Disordered" evidence="1">
    <location>
        <begin position="380"/>
        <end position="414"/>
    </location>
</feature>
<dbReference type="EMBL" id="JAACJK010000065">
    <property type="protein sequence ID" value="KAF5334898.1"/>
    <property type="molecule type" value="Genomic_DNA"/>
</dbReference>
<evidence type="ECO:0000256" key="1">
    <source>
        <dbReference type="SAM" id="MobiDB-lite"/>
    </source>
</evidence>
<gene>
    <name evidence="3" type="ORF">D9611_010055</name>
</gene>
<dbReference type="Proteomes" id="UP000541558">
    <property type="component" value="Unassembled WGS sequence"/>
</dbReference>
<feature type="compositionally biased region" description="Low complexity" evidence="1">
    <location>
        <begin position="394"/>
        <end position="414"/>
    </location>
</feature>
<sequence>MSLFRPDLWLPESVDYPSQLLARPIFLADYIAATLIATLFLGVQLVACSYIILRYHLSKRCFASKEAAHERIPTHAVSRAWCYLSVYLTVLYTAGVIVYCIAFGRRYFSVANLKVYDKSYEQAMEWFRQNPAHGGVKMICIPGPSAPGGQELCRLFKHTKNLLRCRGLEVAFSTLVETLIASVDAILIYRFYAIYRDSTARWKFPVIIFLSLLSIGGPIIGAIALGKLAALGTKSDPWWTANFPKNAFLAWHSPWLAVVMPVLVNLIVTVAIITRIDITKRQIKQLSGRILYDSGYSCLTVTLIESALPSALFGVLAAVLQRAGKGGVEGVRFSPMMLWVAFTALSPQFIIIRVIQGRSWSKEYAMSAYSMRDMPLVFANDNGEGTDPHTTTENSSARTSSANISASSSTNLQL</sequence>
<evidence type="ECO:0000313" key="4">
    <source>
        <dbReference type="Proteomes" id="UP000541558"/>
    </source>
</evidence>
<evidence type="ECO:0000313" key="3">
    <source>
        <dbReference type="EMBL" id="KAF5334898.1"/>
    </source>
</evidence>
<feature type="transmembrane region" description="Helical" evidence="2">
    <location>
        <begin position="294"/>
        <end position="316"/>
    </location>
</feature>
<dbReference type="AlphaFoldDB" id="A0A8H5C682"/>